<gene>
    <name evidence="2" type="ORF">GCM10022271_25720</name>
</gene>
<sequence>MKNKHILDYILILIGAFVAIYSKAGDEQNTYVLITGIVILMLGIYRISRDIPSKSDKNNDTNPDNHV</sequence>
<accession>A0ABP7HGM1</accession>
<evidence type="ECO:0000313" key="2">
    <source>
        <dbReference type="EMBL" id="GAA3792218.1"/>
    </source>
</evidence>
<evidence type="ECO:0000256" key="1">
    <source>
        <dbReference type="SAM" id="Phobius"/>
    </source>
</evidence>
<organism evidence="2 3">
    <name type="scientific">Corallibacter vietnamensis</name>
    <dbReference type="NCBI Taxonomy" id="904130"/>
    <lineage>
        <taxon>Bacteria</taxon>
        <taxon>Pseudomonadati</taxon>
        <taxon>Bacteroidota</taxon>
        <taxon>Flavobacteriia</taxon>
        <taxon>Flavobacteriales</taxon>
        <taxon>Flavobacteriaceae</taxon>
        <taxon>Corallibacter</taxon>
    </lineage>
</organism>
<dbReference type="Proteomes" id="UP001501456">
    <property type="component" value="Unassembled WGS sequence"/>
</dbReference>
<keyword evidence="1" id="KW-0472">Membrane</keyword>
<proteinExistence type="predicted"/>
<feature type="transmembrane region" description="Helical" evidence="1">
    <location>
        <begin position="7"/>
        <end position="24"/>
    </location>
</feature>
<protein>
    <submittedName>
        <fullName evidence="2">Uncharacterized protein</fullName>
    </submittedName>
</protein>
<keyword evidence="1" id="KW-0812">Transmembrane</keyword>
<reference evidence="3" key="1">
    <citation type="journal article" date="2019" name="Int. J. Syst. Evol. Microbiol.">
        <title>The Global Catalogue of Microorganisms (GCM) 10K type strain sequencing project: providing services to taxonomists for standard genome sequencing and annotation.</title>
        <authorList>
            <consortium name="The Broad Institute Genomics Platform"/>
            <consortium name="The Broad Institute Genome Sequencing Center for Infectious Disease"/>
            <person name="Wu L."/>
            <person name="Ma J."/>
        </authorList>
    </citation>
    <scope>NUCLEOTIDE SEQUENCE [LARGE SCALE GENOMIC DNA]</scope>
    <source>
        <strain evidence="3">JCM 17525</strain>
    </source>
</reference>
<comment type="caution">
    <text evidence="2">The sequence shown here is derived from an EMBL/GenBank/DDBJ whole genome shotgun (WGS) entry which is preliminary data.</text>
</comment>
<keyword evidence="1" id="KW-1133">Transmembrane helix</keyword>
<dbReference type="EMBL" id="BAABBI010000007">
    <property type="protein sequence ID" value="GAA3792218.1"/>
    <property type="molecule type" value="Genomic_DNA"/>
</dbReference>
<evidence type="ECO:0000313" key="3">
    <source>
        <dbReference type="Proteomes" id="UP001501456"/>
    </source>
</evidence>
<feature type="transmembrane region" description="Helical" evidence="1">
    <location>
        <begin position="30"/>
        <end position="47"/>
    </location>
</feature>
<dbReference type="RefSeq" id="WP_344731023.1">
    <property type="nucleotide sequence ID" value="NZ_BAABBI010000007.1"/>
</dbReference>
<keyword evidence="3" id="KW-1185">Reference proteome</keyword>
<name>A0ABP7HGM1_9FLAO</name>